<gene>
    <name evidence="4" type="ORF">MSAN_02247700</name>
</gene>
<organism evidence="4 5">
    <name type="scientific">Mycena sanguinolenta</name>
    <dbReference type="NCBI Taxonomy" id="230812"/>
    <lineage>
        <taxon>Eukaryota</taxon>
        <taxon>Fungi</taxon>
        <taxon>Dikarya</taxon>
        <taxon>Basidiomycota</taxon>
        <taxon>Agaricomycotina</taxon>
        <taxon>Agaricomycetes</taxon>
        <taxon>Agaricomycetidae</taxon>
        <taxon>Agaricales</taxon>
        <taxon>Marasmiineae</taxon>
        <taxon>Mycenaceae</taxon>
        <taxon>Mycena</taxon>
    </lineage>
</organism>
<evidence type="ECO:0000256" key="2">
    <source>
        <dbReference type="ARBA" id="ARBA00023043"/>
    </source>
</evidence>
<feature type="repeat" description="ANK" evidence="3">
    <location>
        <begin position="254"/>
        <end position="286"/>
    </location>
</feature>
<dbReference type="AlphaFoldDB" id="A0A8H6XBZ4"/>
<dbReference type="Gene3D" id="1.25.40.20">
    <property type="entry name" value="Ankyrin repeat-containing domain"/>
    <property type="match status" value="3"/>
</dbReference>
<evidence type="ECO:0000313" key="5">
    <source>
        <dbReference type="Proteomes" id="UP000623467"/>
    </source>
</evidence>
<dbReference type="InterPro" id="IPR036770">
    <property type="entry name" value="Ankyrin_rpt-contain_sf"/>
</dbReference>
<dbReference type="PANTHER" id="PTHR24198">
    <property type="entry name" value="ANKYRIN REPEAT AND PROTEIN KINASE DOMAIN-CONTAINING PROTEIN"/>
    <property type="match status" value="1"/>
</dbReference>
<dbReference type="OrthoDB" id="3060779at2759"/>
<feature type="repeat" description="ANK" evidence="3">
    <location>
        <begin position="221"/>
        <end position="253"/>
    </location>
</feature>
<evidence type="ECO:0000256" key="1">
    <source>
        <dbReference type="ARBA" id="ARBA00022737"/>
    </source>
</evidence>
<keyword evidence="5" id="KW-1185">Reference proteome</keyword>
<dbReference type="Pfam" id="PF12796">
    <property type="entry name" value="Ank_2"/>
    <property type="match status" value="2"/>
</dbReference>
<keyword evidence="2 3" id="KW-0040">ANK repeat</keyword>
<dbReference type="SMART" id="SM00248">
    <property type="entry name" value="ANK"/>
    <property type="match status" value="9"/>
</dbReference>
<dbReference type="PROSITE" id="PS50297">
    <property type="entry name" value="ANK_REP_REGION"/>
    <property type="match status" value="2"/>
</dbReference>
<reference evidence="4" key="1">
    <citation type="submission" date="2020-05" db="EMBL/GenBank/DDBJ databases">
        <title>Mycena genomes resolve the evolution of fungal bioluminescence.</title>
        <authorList>
            <person name="Tsai I.J."/>
        </authorList>
    </citation>
    <scope>NUCLEOTIDE SEQUENCE</scope>
    <source>
        <strain evidence="4">160909Yilan</strain>
    </source>
</reference>
<dbReference type="PROSITE" id="PS50088">
    <property type="entry name" value="ANK_REPEAT"/>
    <property type="match status" value="2"/>
</dbReference>
<proteinExistence type="predicted"/>
<dbReference type="SUPFAM" id="SSF48403">
    <property type="entry name" value="Ankyrin repeat"/>
    <property type="match status" value="1"/>
</dbReference>
<accession>A0A8H6XBZ4</accession>
<dbReference type="Proteomes" id="UP000623467">
    <property type="component" value="Unassembled WGS sequence"/>
</dbReference>
<name>A0A8H6XBZ4_9AGAR</name>
<evidence type="ECO:0000313" key="4">
    <source>
        <dbReference type="EMBL" id="KAF7337741.1"/>
    </source>
</evidence>
<dbReference type="EMBL" id="JACAZH010000033">
    <property type="protein sequence ID" value="KAF7337741.1"/>
    <property type="molecule type" value="Genomic_DNA"/>
</dbReference>
<protein>
    <recommendedName>
        <fullName evidence="6">Ankyrin</fullName>
    </recommendedName>
</protein>
<evidence type="ECO:0008006" key="6">
    <source>
        <dbReference type="Google" id="ProtNLM"/>
    </source>
</evidence>
<keyword evidence="1" id="KW-0677">Repeat</keyword>
<evidence type="ECO:0000256" key="3">
    <source>
        <dbReference type="PROSITE-ProRule" id="PRU00023"/>
    </source>
</evidence>
<dbReference type="InterPro" id="IPR002110">
    <property type="entry name" value="Ankyrin_rpt"/>
</dbReference>
<dbReference type="PANTHER" id="PTHR24198:SF165">
    <property type="entry name" value="ANKYRIN REPEAT-CONTAINING PROTEIN-RELATED"/>
    <property type="match status" value="1"/>
</dbReference>
<sequence length="402" mass="43360">MAVLADLPPELILIITLFLTREILLPDLDQPGTLVLVPDLPSISAISRTNTIFHCTLNRTLYKLCAKVKRLGELALLFAVQHELGSTVDKLVAAGVSLNAEFRFINNQRCGLLHIAAATGLRDMVAKLLGMYGKDVIAAMHAHDGNGKTALDYAASDEDLVMVMLLAPLNCGGNNDIPPTISDEHKQYLSHALVESASVGHLAISRYLVTVGGDVNFRQPSLPTPLYQATGTENLELVQFLLAAGANPDLEGQPGMLPLHYAAEVADFDIVQALLAAGADINAEDGQSCTVLAYITDVELLRFFLNCGVDPNHEDDAGQTVMGYACSMGDGQLGKALVEVLLEFGATTVEKVDSYGETAVDITLRMGHSEIVKLLEPLVQDPDLRLKIELCQWWEENIGYGV</sequence>
<comment type="caution">
    <text evidence="4">The sequence shown here is derived from an EMBL/GenBank/DDBJ whole genome shotgun (WGS) entry which is preliminary data.</text>
</comment>